<keyword evidence="3" id="KW-1185">Reference proteome</keyword>
<evidence type="ECO:0000313" key="3">
    <source>
        <dbReference type="Proteomes" id="UP000799441"/>
    </source>
</evidence>
<name>A0A9P4Q3Q6_9PEZI</name>
<gene>
    <name evidence="2" type="ORF">K431DRAFT_304694</name>
</gene>
<comment type="caution">
    <text evidence="2">The sequence shown here is derived from an EMBL/GenBank/DDBJ whole genome shotgun (WGS) entry which is preliminary data.</text>
</comment>
<organism evidence="2 3">
    <name type="scientific">Polychaeton citri CBS 116435</name>
    <dbReference type="NCBI Taxonomy" id="1314669"/>
    <lineage>
        <taxon>Eukaryota</taxon>
        <taxon>Fungi</taxon>
        <taxon>Dikarya</taxon>
        <taxon>Ascomycota</taxon>
        <taxon>Pezizomycotina</taxon>
        <taxon>Dothideomycetes</taxon>
        <taxon>Dothideomycetidae</taxon>
        <taxon>Capnodiales</taxon>
        <taxon>Capnodiaceae</taxon>
        <taxon>Polychaeton</taxon>
    </lineage>
</organism>
<evidence type="ECO:0000313" key="2">
    <source>
        <dbReference type="EMBL" id="KAF2720033.1"/>
    </source>
</evidence>
<feature type="compositionally biased region" description="Polar residues" evidence="1">
    <location>
        <begin position="61"/>
        <end position="77"/>
    </location>
</feature>
<proteinExistence type="predicted"/>
<evidence type="ECO:0000256" key="1">
    <source>
        <dbReference type="SAM" id="MobiDB-lite"/>
    </source>
</evidence>
<accession>A0A9P4Q3Q6</accession>
<sequence>MKPQACSWLCQEAAFPTFTAPKAVVFCHNALWIKKFCHWTPILLSLLFQAPSSPTPRFLTYTQKGDGQPISRHNPNVSGEIRRKLQPPPSAVKDRQRELAAVRKDLPRERLHSASENSSPEVGGLVPFWLCWADGSRCEACVYQPATFLAYAGPGGSTIT</sequence>
<dbReference type="EMBL" id="MU003804">
    <property type="protein sequence ID" value="KAF2720033.1"/>
    <property type="molecule type" value="Genomic_DNA"/>
</dbReference>
<dbReference type="Proteomes" id="UP000799441">
    <property type="component" value="Unassembled WGS sequence"/>
</dbReference>
<protein>
    <submittedName>
        <fullName evidence="2">Uncharacterized protein</fullName>
    </submittedName>
</protein>
<dbReference type="AlphaFoldDB" id="A0A9P4Q3Q6"/>
<reference evidence="2" key="1">
    <citation type="journal article" date="2020" name="Stud. Mycol.">
        <title>101 Dothideomycetes genomes: a test case for predicting lifestyles and emergence of pathogens.</title>
        <authorList>
            <person name="Haridas S."/>
            <person name="Albert R."/>
            <person name="Binder M."/>
            <person name="Bloem J."/>
            <person name="Labutti K."/>
            <person name="Salamov A."/>
            <person name="Andreopoulos B."/>
            <person name="Baker S."/>
            <person name="Barry K."/>
            <person name="Bills G."/>
            <person name="Bluhm B."/>
            <person name="Cannon C."/>
            <person name="Castanera R."/>
            <person name="Culley D."/>
            <person name="Daum C."/>
            <person name="Ezra D."/>
            <person name="Gonzalez J."/>
            <person name="Henrissat B."/>
            <person name="Kuo A."/>
            <person name="Liang C."/>
            <person name="Lipzen A."/>
            <person name="Lutzoni F."/>
            <person name="Magnuson J."/>
            <person name="Mondo S."/>
            <person name="Nolan M."/>
            <person name="Ohm R."/>
            <person name="Pangilinan J."/>
            <person name="Park H.-J."/>
            <person name="Ramirez L."/>
            <person name="Alfaro M."/>
            <person name="Sun H."/>
            <person name="Tritt A."/>
            <person name="Yoshinaga Y."/>
            <person name="Zwiers L.-H."/>
            <person name="Turgeon B."/>
            <person name="Goodwin S."/>
            <person name="Spatafora J."/>
            <person name="Crous P."/>
            <person name="Grigoriev I."/>
        </authorList>
    </citation>
    <scope>NUCLEOTIDE SEQUENCE</scope>
    <source>
        <strain evidence="2">CBS 116435</strain>
    </source>
</reference>
<feature type="region of interest" description="Disordered" evidence="1">
    <location>
        <begin position="61"/>
        <end position="96"/>
    </location>
</feature>